<reference evidence="1" key="1">
    <citation type="submission" date="2018-01" db="EMBL/GenBank/DDBJ databases">
        <title>An insight into the sialome of Amazonian anophelines.</title>
        <authorList>
            <person name="Ribeiro J.M."/>
            <person name="Scarpassa V."/>
            <person name="Calvo E."/>
        </authorList>
    </citation>
    <scope>NUCLEOTIDE SEQUENCE</scope>
</reference>
<name>A0A2M4DMW8_ANODA</name>
<dbReference type="AlphaFoldDB" id="A0A2M4DMW8"/>
<protein>
    <submittedName>
        <fullName evidence="1">Putative secreted protein</fullName>
    </submittedName>
</protein>
<proteinExistence type="predicted"/>
<organism evidence="1">
    <name type="scientific">Anopheles darlingi</name>
    <name type="common">Mosquito</name>
    <dbReference type="NCBI Taxonomy" id="43151"/>
    <lineage>
        <taxon>Eukaryota</taxon>
        <taxon>Metazoa</taxon>
        <taxon>Ecdysozoa</taxon>
        <taxon>Arthropoda</taxon>
        <taxon>Hexapoda</taxon>
        <taxon>Insecta</taxon>
        <taxon>Pterygota</taxon>
        <taxon>Neoptera</taxon>
        <taxon>Endopterygota</taxon>
        <taxon>Diptera</taxon>
        <taxon>Nematocera</taxon>
        <taxon>Culicoidea</taxon>
        <taxon>Culicidae</taxon>
        <taxon>Anophelinae</taxon>
        <taxon>Anopheles</taxon>
    </lineage>
</organism>
<sequence length="129" mass="14635">MFKATIPGVRLSALGFWVCPTPLRAAARSSITAPARGWLRVKIVAVIVAKRTVGRCRTSGRSRSLDRHRLLRYLYVRLYTESAIDFLHQKQHCILRVPIAHVAGQSKQVLVDELERCLLQYVIDATRLI</sequence>
<evidence type="ECO:0000313" key="1">
    <source>
        <dbReference type="EMBL" id="MBW78910.1"/>
    </source>
</evidence>
<accession>A0A2M4DMW8</accession>
<dbReference type="EMBL" id="GGFL01014732">
    <property type="protein sequence ID" value="MBW78910.1"/>
    <property type="molecule type" value="Transcribed_RNA"/>
</dbReference>